<dbReference type="EMBL" id="SLXH01000022">
    <property type="protein sequence ID" value="TCP15941.1"/>
    <property type="molecule type" value="Genomic_DNA"/>
</dbReference>
<gene>
    <name evidence="1" type="ORF">EV674_12212</name>
</gene>
<accession>A0A4R2N566</accession>
<reference evidence="1 2" key="1">
    <citation type="submission" date="2019-03" db="EMBL/GenBank/DDBJ databases">
        <title>Genomic Encyclopedia of Type Strains, Phase IV (KMG-IV): sequencing the most valuable type-strain genomes for metagenomic binning, comparative biology and taxonomic classification.</title>
        <authorList>
            <person name="Goeker M."/>
        </authorList>
    </citation>
    <scope>NUCLEOTIDE SEQUENCE [LARGE SCALE GENOMIC DNA]</scope>
    <source>
        <strain evidence="1 2">DSM 1837</strain>
    </source>
</reference>
<sequence>MSFPSEFNRVTFGLPVETFRVDAYIALEERLPVVTEFVLRLLRVCGAVNLTAFRNYFGFTNSEALAVIDSLVRQGLLDVVDEDVQLSRFAIERFEESGGDHPRFSKVELRSDTVTFDLISFTPLRPQVGEAQSDNLLKLDASDEAIGESAERARMAYRQRFPEVAALRGDLRDRSFGVYSVEEVESKRRAYIPIPVSFALDSDGQVQRQIDQTFERAAPPELVQFVNQQVTAAIPKTLALGGADLEEFIDTFELPLLRQYLQGKKFDLFRYLTEVHLTKAVRYPVGVEAVFGNLYLQENLERIVTRIKDRRQGSRRNGPLLTSLVWLTPDDVLWGRGDAFARTVAELGSHLRGGRSSDNLHLLAYAEQGQEQAVLSRFRVQGLTELHFSRPLPPDGMLMGGRLELMLYPTGFMAAVIHMPSPGNPGLWMPIGIFSAMPKHLDLAQKLLRKAMGGRRYGRKAKFSQKEAGVSPTTFEDGLPFINYCGLVDGMHFDEESEES</sequence>
<dbReference type="RefSeq" id="WP_119014402.1">
    <property type="nucleotide sequence ID" value="NZ_QXNC01000035.1"/>
</dbReference>
<keyword evidence="2" id="KW-1185">Reference proteome</keyword>
<dbReference type="AlphaFoldDB" id="A0A4R2N566"/>
<protein>
    <submittedName>
        <fullName evidence="1">Uncharacterized protein</fullName>
    </submittedName>
</protein>
<organism evidence="1 2">
    <name type="scientific">Simplicispira metamorpha</name>
    <dbReference type="NCBI Taxonomy" id="80881"/>
    <lineage>
        <taxon>Bacteria</taxon>
        <taxon>Pseudomonadati</taxon>
        <taxon>Pseudomonadota</taxon>
        <taxon>Betaproteobacteria</taxon>
        <taxon>Burkholderiales</taxon>
        <taxon>Comamonadaceae</taxon>
        <taxon>Simplicispira</taxon>
    </lineage>
</organism>
<evidence type="ECO:0000313" key="1">
    <source>
        <dbReference type="EMBL" id="TCP15941.1"/>
    </source>
</evidence>
<proteinExistence type="predicted"/>
<name>A0A4R2N566_9BURK</name>
<dbReference type="Proteomes" id="UP000295182">
    <property type="component" value="Unassembled WGS sequence"/>
</dbReference>
<dbReference type="OrthoDB" id="9177208at2"/>
<evidence type="ECO:0000313" key="2">
    <source>
        <dbReference type="Proteomes" id="UP000295182"/>
    </source>
</evidence>
<comment type="caution">
    <text evidence="1">The sequence shown here is derived from an EMBL/GenBank/DDBJ whole genome shotgun (WGS) entry which is preliminary data.</text>
</comment>